<evidence type="ECO:0000259" key="10">
    <source>
        <dbReference type="PROSITE" id="PS50866"/>
    </source>
</evidence>
<keyword evidence="3 7" id="KW-0812">Transmembrane</keyword>
<dbReference type="Pfam" id="PF01105">
    <property type="entry name" value="EMP24_GP25L"/>
    <property type="match status" value="1"/>
</dbReference>
<feature type="signal peptide" evidence="9">
    <location>
        <begin position="1"/>
        <end position="25"/>
    </location>
</feature>
<evidence type="ECO:0000256" key="6">
    <source>
        <dbReference type="ARBA" id="ARBA00023136"/>
    </source>
</evidence>
<evidence type="ECO:0000313" key="12">
    <source>
        <dbReference type="Proteomes" id="UP000607653"/>
    </source>
</evidence>
<protein>
    <recommendedName>
        <fullName evidence="10">GOLD domain-containing protein</fullName>
    </recommendedName>
</protein>
<sequence>MMEQRLLTLCLIASFMGLLLPLGEAIWLKLPPSEIKCVSEEIQHNVMVTGNYNVIFEDQTNDVPAINARLTSPFGNIIREVENVTDDQFEFKTTKTGSYILCFWMYDNRDVVANINLDWKVGISTRDWDSVSKHEKLEGVELGLWKNELIVDYIHETMLRLRSREAEMRMVSETTNTRVAMFSIMSLGMCVMVSAVQLWNLRRYFEKKRII</sequence>
<evidence type="ECO:0000256" key="5">
    <source>
        <dbReference type="ARBA" id="ARBA00022989"/>
    </source>
</evidence>
<dbReference type="InterPro" id="IPR009038">
    <property type="entry name" value="GOLD_dom"/>
</dbReference>
<comment type="subcellular location">
    <subcellularLocation>
        <location evidence="1 7">Membrane</location>
        <topology evidence="1 7">Single-pass type I membrane protein</topology>
    </subcellularLocation>
</comment>
<organism evidence="11 12">
    <name type="scientific">Nelumbo nucifera</name>
    <name type="common">Sacred lotus</name>
    <dbReference type="NCBI Taxonomy" id="4432"/>
    <lineage>
        <taxon>Eukaryota</taxon>
        <taxon>Viridiplantae</taxon>
        <taxon>Streptophyta</taxon>
        <taxon>Embryophyta</taxon>
        <taxon>Tracheophyta</taxon>
        <taxon>Spermatophyta</taxon>
        <taxon>Magnoliopsida</taxon>
        <taxon>Proteales</taxon>
        <taxon>Nelumbonaceae</taxon>
        <taxon>Nelumbo</taxon>
    </lineage>
</organism>
<feature type="chain" id="PRO_5032589452" description="GOLD domain-containing protein" evidence="9">
    <location>
        <begin position="26"/>
        <end position="211"/>
    </location>
</feature>
<dbReference type="Proteomes" id="UP000607653">
    <property type="component" value="Unassembled WGS sequence"/>
</dbReference>
<evidence type="ECO:0000256" key="7">
    <source>
        <dbReference type="RuleBase" id="RU003827"/>
    </source>
</evidence>
<dbReference type="InterPro" id="IPR015720">
    <property type="entry name" value="Emp24-like"/>
</dbReference>
<dbReference type="SMART" id="SM01190">
    <property type="entry name" value="EMP24_GP25L"/>
    <property type="match status" value="1"/>
</dbReference>
<comment type="similarity">
    <text evidence="2 7">Belongs to the EMP24/GP25L family.</text>
</comment>
<accession>A0A822Z978</accession>
<keyword evidence="5 8" id="KW-1133">Transmembrane helix</keyword>
<evidence type="ECO:0000256" key="3">
    <source>
        <dbReference type="ARBA" id="ARBA00022692"/>
    </source>
</evidence>
<keyword evidence="6 8" id="KW-0472">Membrane</keyword>
<comment type="caution">
    <text evidence="11">The sequence shown here is derived from an EMBL/GenBank/DDBJ whole genome shotgun (WGS) entry which is preliminary data.</text>
</comment>
<dbReference type="AlphaFoldDB" id="A0A822Z978"/>
<evidence type="ECO:0000313" key="11">
    <source>
        <dbReference type="EMBL" id="DAD39616.1"/>
    </source>
</evidence>
<name>A0A822Z978_NELNU</name>
<dbReference type="GO" id="GO:0016020">
    <property type="term" value="C:membrane"/>
    <property type="evidence" value="ECO:0007669"/>
    <property type="project" value="UniProtKB-SubCell"/>
</dbReference>
<gene>
    <name evidence="11" type="ORF">HUJ06_013939</name>
</gene>
<dbReference type="PANTHER" id="PTHR22811">
    <property type="entry name" value="TRANSMEMBRANE EMP24 DOMAIN-CONTAINING PROTEIN"/>
    <property type="match status" value="1"/>
</dbReference>
<evidence type="ECO:0000256" key="1">
    <source>
        <dbReference type="ARBA" id="ARBA00004479"/>
    </source>
</evidence>
<evidence type="ECO:0000256" key="8">
    <source>
        <dbReference type="SAM" id="Phobius"/>
    </source>
</evidence>
<evidence type="ECO:0000256" key="2">
    <source>
        <dbReference type="ARBA" id="ARBA00007104"/>
    </source>
</evidence>
<feature type="domain" description="GOLD" evidence="10">
    <location>
        <begin position="35"/>
        <end position="121"/>
    </location>
</feature>
<feature type="transmembrane region" description="Helical" evidence="8">
    <location>
        <begin position="179"/>
        <end position="201"/>
    </location>
</feature>
<dbReference type="PROSITE" id="PS50866">
    <property type="entry name" value="GOLD"/>
    <property type="match status" value="1"/>
</dbReference>
<proteinExistence type="inferred from homology"/>
<reference evidence="11 12" key="1">
    <citation type="journal article" date="2020" name="Mol. Biol. Evol.">
        <title>Distinct Expression and Methylation Patterns for Genes with Different Fates following a Single Whole-Genome Duplication in Flowering Plants.</title>
        <authorList>
            <person name="Shi T."/>
            <person name="Rahmani R.S."/>
            <person name="Gugger P.F."/>
            <person name="Wang M."/>
            <person name="Li H."/>
            <person name="Zhang Y."/>
            <person name="Li Z."/>
            <person name="Wang Q."/>
            <person name="Van de Peer Y."/>
            <person name="Marchal K."/>
            <person name="Chen J."/>
        </authorList>
    </citation>
    <scope>NUCLEOTIDE SEQUENCE [LARGE SCALE GENOMIC DNA]</scope>
    <source>
        <tissue evidence="11">Leaf</tissue>
    </source>
</reference>
<keyword evidence="12" id="KW-1185">Reference proteome</keyword>
<dbReference type="EMBL" id="DUZY01000005">
    <property type="protein sequence ID" value="DAD39616.1"/>
    <property type="molecule type" value="Genomic_DNA"/>
</dbReference>
<evidence type="ECO:0000256" key="9">
    <source>
        <dbReference type="SAM" id="SignalP"/>
    </source>
</evidence>
<evidence type="ECO:0000256" key="4">
    <source>
        <dbReference type="ARBA" id="ARBA00022729"/>
    </source>
</evidence>
<keyword evidence="4 9" id="KW-0732">Signal</keyword>